<evidence type="ECO:0000256" key="3">
    <source>
        <dbReference type="ARBA" id="ARBA00022448"/>
    </source>
</evidence>
<keyword evidence="5" id="KW-0762">Sugar transport</keyword>
<feature type="transmembrane region" description="Helical" evidence="10">
    <location>
        <begin position="174"/>
        <end position="192"/>
    </location>
</feature>
<evidence type="ECO:0000259" key="11">
    <source>
        <dbReference type="Pfam" id="PF01061"/>
    </source>
</evidence>
<comment type="similarity">
    <text evidence="2">Belongs to the ABC-2 integral membrane protein family.</text>
</comment>
<dbReference type="Pfam" id="PF01061">
    <property type="entry name" value="ABC2_membrane"/>
    <property type="match status" value="1"/>
</dbReference>
<dbReference type="KEGG" id="pamo:BAR1_17040"/>
<comment type="subcellular location">
    <subcellularLocation>
        <location evidence="1">Cell membrane</location>
        <topology evidence="1">Multi-pass membrane protein</topology>
    </subcellularLocation>
</comment>
<dbReference type="GO" id="GO:0043190">
    <property type="term" value="C:ATP-binding cassette (ABC) transporter complex"/>
    <property type="evidence" value="ECO:0007669"/>
    <property type="project" value="InterPro"/>
</dbReference>
<keyword evidence="3" id="KW-0813">Transport</keyword>
<dbReference type="GO" id="GO:0015774">
    <property type="term" value="P:polysaccharide transport"/>
    <property type="evidence" value="ECO:0007669"/>
    <property type="project" value="UniProtKB-KW"/>
</dbReference>
<name>A0A347UKV9_9RHOB</name>
<evidence type="ECO:0000256" key="8">
    <source>
        <dbReference type="ARBA" id="ARBA00023047"/>
    </source>
</evidence>
<feature type="domain" description="ABC-2 type transporter transmembrane" evidence="11">
    <location>
        <begin position="10"/>
        <end position="217"/>
    </location>
</feature>
<dbReference type="InterPro" id="IPR000412">
    <property type="entry name" value="ABC_2_transport"/>
</dbReference>
<dbReference type="EMBL" id="CP032125">
    <property type="protein sequence ID" value="AXX99487.1"/>
    <property type="molecule type" value="Genomic_DNA"/>
</dbReference>
<evidence type="ECO:0000256" key="2">
    <source>
        <dbReference type="ARBA" id="ARBA00007783"/>
    </source>
</evidence>
<keyword evidence="6 10" id="KW-0812">Transmembrane</keyword>
<feature type="transmembrane region" description="Helical" evidence="10">
    <location>
        <begin position="228"/>
        <end position="246"/>
    </location>
</feature>
<evidence type="ECO:0000313" key="13">
    <source>
        <dbReference type="Proteomes" id="UP000261704"/>
    </source>
</evidence>
<sequence>MHRIASFRATGALILREMATTFGRTPGGYFWAVLEPVAAVALLTFVFTFVFDQPPLGKSFALFYASGYLPFMLYSDLAQKIGVALRFSRPLLAYPAVTWWDALLARFILNTLTHLLVFALVIGGILAMSGQPVSLSFLPLFAGLVLAAFLGFGIGAMNAFLFEMFPLWERLWSILNRPLFILSGVLFLPEAVPAPFSDWLWFNPLVHVIGLVRAGIYSTYPAGFSEPLYPVLVTLLAMVPALIFLGRHARRLISEG</sequence>
<feature type="transmembrane region" description="Helical" evidence="10">
    <location>
        <begin position="107"/>
        <end position="128"/>
    </location>
</feature>
<dbReference type="Proteomes" id="UP000261704">
    <property type="component" value="Chromosome"/>
</dbReference>
<keyword evidence="13" id="KW-1185">Reference proteome</keyword>
<keyword evidence="8" id="KW-0625">Polysaccharide transport</keyword>
<accession>A0A347UKV9</accession>
<dbReference type="PANTHER" id="PTHR30413">
    <property type="entry name" value="INNER MEMBRANE TRANSPORT PERMEASE"/>
    <property type="match status" value="1"/>
</dbReference>
<dbReference type="OrthoDB" id="8479094at2"/>
<proteinExistence type="inferred from homology"/>
<evidence type="ECO:0000313" key="12">
    <source>
        <dbReference type="EMBL" id="AXX99487.1"/>
    </source>
</evidence>
<gene>
    <name evidence="12" type="ORF">BAR1_17040</name>
</gene>
<dbReference type="GO" id="GO:0015920">
    <property type="term" value="P:lipopolysaccharide transport"/>
    <property type="evidence" value="ECO:0007669"/>
    <property type="project" value="TreeGrafter"/>
</dbReference>
<reference evidence="12 13" key="1">
    <citation type="submission" date="2018-09" db="EMBL/GenBank/DDBJ databases">
        <title>Profundibacter amoris BAR1 gen. nov., sp. nov., a new member of the Roseobacter clade isolated at Lokis Castle Vent Field on the Arctic Mid-Oceanic Ridge.</title>
        <authorList>
            <person name="Le Moine Bauer S."/>
            <person name="Sjoeberg A.G."/>
            <person name="L'Haridon S."/>
            <person name="Stokke R."/>
            <person name="Roalkvam I."/>
            <person name="Steen I.H."/>
            <person name="Dahle H."/>
        </authorList>
    </citation>
    <scope>NUCLEOTIDE SEQUENCE [LARGE SCALE GENOMIC DNA]</scope>
    <source>
        <strain evidence="12 13">BAR1</strain>
    </source>
</reference>
<feature type="transmembrane region" description="Helical" evidence="10">
    <location>
        <begin position="140"/>
        <end position="162"/>
    </location>
</feature>
<organism evidence="12 13">
    <name type="scientific">Profundibacter amoris</name>
    <dbReference type="NCBI Taxonomy" id="2171755"/>
    <lineage>
        <taxon>Bacteria</taxon>
        <taxon>Pseudomonadati</taxon>
        <taxon>Pseudomonadota</taxon>
        <taxon>Alphaproteobacteria</taxon>
        <taxon>Rhodobacterales</taxon>
        <taxon>Paracoccaceae</taxon>
        <taxon>Profundibacter</taxon>
    </lineage>
</organism>
<dbReference type="AlphaFoldDB" id="A0A347UKV9"/>
<feature type="transmembrane region" description="Helical" evidence="10">
    <location>
        <begin position="29"/>
        <end position="50"/>
    </location>
</feature>
<keyword evidence="9 10" id="KW-0472">Membrane</keyword>
<evidence type="ECO:0000256" key="4">
    <source>
        <dbReference type="ARBA" id="ARBA00022475"/>
    </source>
</evidence>
<evidence type="ECO:0000256" key="10">
    <source>
        <dbReference type="SAM" id="Phobius"/>
    </source>
</evidence>
<keyword evidence="7 10" id="KW-1133">Transmembrane helix</keyword>
<evidence type="ECO:0000256" key="7">
    <source>
        <dbReference type="ARBA" id="ARBA00022989"/>
    </source>
</evidence>
<evidence type="ECO:0000256" key="5">
    <source>
        <dbReference type="ARBA" id="ARBA00022597"/>
    </source>
</evidence>
<dbReference type="InterPro" id="IPR013525">
    <property type="entry name" value="ABC2_TM"/>
</dbReference>
<evidence type="ECO:0000256" key="1">
    <source>
        <dbReference type="ARBA" id="ARBA00004651"/>
    </source>
</evidence>
<evidence type="ECO:0000256" key="6">
    <source>
        <dbReference type="ARBA" id="ARBA00022692"/>
    </source>
</evidence>
<dbReference type="PRINTS" id="PR00164">
    <property type="entry name" value="ABC2TRNSPORT"/>
</dbReference>
<dbReference type="GO" id="GO:0140359">
    <property type="term" value="F:ABC-type transporter activity"/>
    <property type="evidence" value="ECO:0007669"/>
    <property type="project" value="InterPro"/>
</dbReference>
<keyword evidence="4" id="KW-1003">Cell membrane</keyword>
<dbReference type="RefSeq" id="WP_118944138.1">
    <property type="nucleotide sequence ID" value="NZ_CP032125.1"/>
</dbReference>
<evidence type="ECO:0000256" key="9">
    <source>
        <dbReference type="ARBA" id="ARBA00023136"/>
    </source>
</evidence>
<feature type="transmembrane region" description="Helical" evidence="10">
    <location>
        <begin position="62"/>
        <end position="87"/>
    </location>
</feature>
<dbReference type="PANTHER" id="PTHR30413:SF10">
    <property type="entry name" value="CAPSULE POLYSACCHARIDE EXPORT INNER-MEMBRANE PROTEIN CTRC"/>
    <property type="match status" value="1"/>
</dbReference>
<protein>
    <submittedName>
        <fullName evidence="12">Sugar ABC transporter permease</fullName>
    </submittedName>
</protein>